<dbReference type="GO" id="GO:0008967">
    <property type="term" value="F:phosphoglycolate phosphatase activity"/>
    <property type="evidence" value="ECO:0007669"/>
    <property type="project" value="TreeGrafter"/>
</dbReference>
<keyword evidence="1" id="KW-0479">Metal-binding</keyword>
<dbReference type="Gene3D" id="1.10.150.240">
    <property type="entry name" value="Putative phosphatase, domain 2"/>
    <property type="match status" value="1"/>
</dbReference>
<dbReference type="InterPro" id="IPR036412">
    <property type="entry name" value="HAD-like_sf"/>
</dbReference>
<dbReference type="Gene3D" id="3.40.50.1000">
    <property type="entry name" value="HAD superfamily/HAD-like"/>
    <property type="match status" value="1"/>
</dbReference>
<comment type="caution">
    <text evidence="5">The sequence shown here is derived from an EMBL/GenBank/DDBJ whole genome shotgun (WGS) entry which is preliminary data.</text>
</comment>
<dbReference type="SFLD" id="SFLDS00003">
    <property type="entry name" value="Haloacid_Dehalogenase"/>
    <property type="match status" value="1"/>
</dbReference>
<keyword evidence="2 5" id="KW-0378">Hydrolase</keyword>
<dbReference type="Pfam" id="PF13419">
    <property type="entry name" value="HAD_2"/>
    <property type="match status" value="1"/>
</dbReference>
<dbReference type="InterPro" id="IPR023214">
    <property type="entry name" value="HAD_sf"/>
</dbReference>
<proteinExistence type="predicted"/>
<dbReference type="SUPFAM" id="SSF56784">
    <property type="entry name" value="HAD-like"/>
    <property type="match status" value="1"/>
</dbReference>
<dbReference type="SFLD" id="SFLDG01129">
    <property type="entry name" value="C1.5:_HAD__Beta-PGM__Phosphata"/>
    <property type="match status" value="1"/>
</dbReference>
<evidence type="ECO:0000256" key="2">
    <source>
        <dbReference type="ARBA" id="ARBA00022801"/>
    </source>
</evidence>
<keyword evidence="4" id="KW-0119">Carbohydrate metabolism</keyword>
<dbReference type="FunFam" id="3.40.50.1000:FF:000022">
    <property type="entry name" value="Phosphoglycolate phosphatase"/>
    <property type="match status" value="1"/>
</dbReference>
<dbReference type="InterPro" id="IPR023198">
    <property type="entry name" value="PGP-like_dom2"/>
</dbReference>
<evidence type="ECO:0000313" key="5">
    <source>
        <dbReference type="EMBL" id="MCG7937726.1"/>
    </source>
</evidence>
<dbReference type="InterPro" id="IPR050155">
    <property type="entry name" value="HAD-like_hydrolase_sf"/>
</dbReference>
<gene>
    <name evidence="5" type="ORF">JAZ04_02545</name>
</gene>
<dbReference type="EMBL" id="JAEPDI010000001">
    <property type="protein sequence ID" value="MCG7937726.1"/>
    <property type="molecule type" value="Genomic_DNA"/>
</dbReference>
<name>A0A9E4MYD3_9GAMM</name>
<sequence>MPRSNRVRAIKSNHTDCVLFDLDGTFADTAQDLHYALNLQLESHGREPVSFQRLRPSVSHGSRAMLQVGFGIDPEHADFSALQKEFLDLYLQNIALQTQPFEGMLELLDELDALAIRWGIVTNKPARLTDPLMQKLGLQQRASAVISGDTTPYAKPHPEPILQACRESDASPEHTLYIGDAQRDIEAGRNAGTRTLIAMFGYLGETDKPETWQADGQIDHPAQILDWL</sequence>
<dbReference type="GO" id="GO:0005829">
    <property type="term" value="C:cytosol"/>
    <property type="evidence" value="ECO:0007669"/>
    <property type="project" value="TreeGrafter"/>
</dbReference>
<accession>A0A9E4MYD3</accession>
<dbReference type="NCBIfam" id="TIGR01509">
    <property type="entry name" value="HAD-SF-IA-v3"/>
    <property type="match status" value="1"/>
</dbReference>
<dbReference type="InterPro" id="IPR041492">
    <property type="entry name" value="HAD_2"/>
</dbReference>
<evidence type="ECO:0000256" key="3">
    <source>
        <dbReference type="ARBA" id="ARBA00022842"/>
    </source>
</evidence>
<dbReference type="GO" id="GO:0046872">
    <property type="term" value="F:metal ion binding"/>
    <property type="evidence" value="ECO:0007669"/>
    <property type="project" value="UniProtKB-KW"/>
</dbReference>
<evidence type="ECO:0000256" key="1">
    <source>
        <dbReference type="ARBA" id="ARBA00022723"/>
    </source>
</evidence>
<dbReference type="PANTHER" id="PTHR43434:SF23">
    <property type="entry name" value="PHOSPHOGLYCOLATE PHOSPHATASE"/>
    <property type="match status" value="1"/>
</dbReference>
<dbReference type="InterPro" id="IPR006439">
    <property type="entry name" value="HAD-SF_hydro_IA"/>
</dbReference>
<keyword evidence="3" id="KW-0460">Magnesium</keyword>
<dbReference type="NCBIfam" id="TIGR01549">
    <property type="entry name" value="HAD-SF-IA-v1"/>
    <property type="match status" value="1"/>
</dbReference>
<dbReference type="Proteomes" id="UP000886687">
    <property type="component" value="Unassembled WGS sequence"/>
</dbReference>
<dbReference type="GO" id="GO:0006281">
    <property type="term" value="P:DNA repair"/>
    <property type="evidence" value="ECO:0007669"/>
    <property type="project" value="TreeGrafter"/>
</dbReference>
<evidence type="ECO:0000313" key="6">
    <source>
        <dbReference type="Proteomes" id="UP000886687"/>
    </source>
</evidence>
<dbReference type="AlphaFoldDB" id="A0A9E4MYD3"/>
<protein>
    <submittedName>
        <fullName evidence="5">HAD-IA family hydrolase</fullName>
    </submittedName>
</protein>
<evidence type="ECO:0000256" key="4">
    <source>
        <dbReference type="ARBA" id="ARBA00023277"/>
    </source>
</evidence>
<reference evidence="5" key="1">
    <citation type="journal article" date="2021" name="Proc. Natl. Acad. Sci. U.S.A.">
        <title>Global biogeography of chemosynthetic symbionts reveals both localized and globally distributed symbiont groups. .</title>
        <authorList>
            <person name="Osvatic J.T."/>
            <person name="Wilkins L.G.E."/>
            <person name="Leibrecht L."/>
            <person name="Leray M."/>
            <person name="Zauner S."/>
            <person name="Polzin J."/>
            <person name="Camacho Y."/>
            <person name="Gros O."/>
            <person name="van Gils J.A."/>
            <person name="Eisen J.A."/>
            <person name="Petersen J.M."/>
            <person name="Yuen B."/>
        </authorList>
    </citation>
    <scope>NUCLEOTIDE SEQUENCE</scope>
    <source>
        <strain evidence="5">MAGL173</strain>
    </source>
</reference>
<organism evidence="5 6">
    <name type="scientific">Candidatus Thiodiazotropha lotti</name>
    <dbReference type="NCBI Taxonomy" id="2792787"/>
    <lineage>
        <taxon>Bacteria</taxon>
        <taxon>Pseudomonadati</taxon>
        <taxon>Pseudomonadota</taxon>
        <taxon>Gammaproteobacteria</taxon>
        <taxon>Chromatiales</taxon>
        <taxon>Sedimenticolaceae</taxon>
        <taxon>Candidatus Thiodiazotropha</taxon>
    </lineage>
</organism>
<dbReference type="PANTHER" id="PTHR43434">
    <property type="entry name" value="PHOSPHOGLYCOLATE PHOSPHATASE"/>
    <property type="match status" value="1"/>
</dbReference>